<name>A0A8B7Z0F1_ACAPL</name>
<gene>
    <name evidence="2" type="primary">LOC110983465</name>
</gene>
<organism evidence="1 2">
    <name type="scientific">Acanthaster planci</name>
    <name type="common">Crown-of-thorns starfish</name>
    <dbReference type="NCBI Taxonomy" id="133434"/>
    <lineage>
        <taxon>Eukaryota</taxon>
        <taxon>Metazoa</taxon>
        <taxon>Echinodermata</taxon>
        <taxon>Eleutherozoa</taxon>
        <taxon>Asterozoa</taxon>
        <taxon>Asteroidea</taxon>
        <taxon>Valvatacea</taxon>
        <taxon>Valvatida</taxon>
        <taxon>Acanthasteridae</taxon>
        <taxon>Acanthaster</taxon>
    </lineage>
</organism>
<proteinExistence type="predicted"/>
<keyword evidence="1" id="KW-1185">Reference proteome</keyword>
<reference evidence="2" key="1">
    <citation type="submission" date="2025-08" db="UniProtKB">
        <authorList>
            <consortium name="RefSeq"/>
        </authorList>
    </citation>
    <scope>IDENTIFICATION</scope>
</reference>
<dbReference type="Gene3D" id="3.40.50.150">
    <property type="entry name" value="Vaccinia Virus protein VP39"/>
    <property type="match status" value="1"/>
</dbReference>
<sequence>MESCDSGKFHPTLPLDAKYYQQCYQTFSRFMEFDMPYTYETWYRQVLGAAIRDKLRGRGTEHRLTGQDDTKRSAEDGLLRHMGVGSGSGELEIQILQALLEKFKFVYNRVIEPSAHQINLYERLVRGDNALSAAVRFDWQQQTLEAHLAHSDRRDKFDVVTSVHSIYYGGRMEEKVPVLYDLLTEDGFLVIVLLSDTDSLSQIQSEFLSPDIAGYRYYTKQTLQSFLIANNIQHDTLDIPRFAIDITTCFDDSSEEGAQLLDFLSHMKHFRTAVHSKQREKFMRLLRQNAHTIGNKVLLTHDTSVVLIQRTDKNFTKRDSP</sequence>
<dbReference type="Proteomes" id="UP000694845">
    <property type="component" value="Unplaced"/>
</dbReference>
<evidence type="ECO:0000313" key="2">
    <source>
        <dbReference type="RefSeq" id="XP_022098437.1"/>
    </source>
</evidence>
<dbReference type="GeneID" id="110983465"/>
<accession>A0A8B7Z0F1</accession>
<protein>
    <submittedName>
        <fullName evidence="2">Histamine N-methyltransferase-like</fullName>
    </submittedName>
</protein>
<evidence type="ECO:0000313" key="1">
    <source>
        <dbReference type="Proteomes" id="UP000694845"/>
    </source>
</evidence>
<dbReference type="KEGG" id="aplc:110983465"/>
<dbReference type="OrthoDB" id="5984880at2759"/>
<dbReference type="InterPro" id="IPR029063">
    <property type="entry name" value="SAM-dependent_MTases_sf"/>
</dbReference>
<dbReference type="OMA" id="IYYGGRM"/>
<dbReference type="RefSeq" id="XP_022098437.1">
    <property type="nucleotide sequence ID" value="XM_022242745.1"/>
</dbReference>
<dbReference type="AlphaFoldDB" id="A0A8B7Z0F1"/>
<dbReference type="SUPFAM" id="SSF53335">
    <property type="entry name" value="S-adenosyl-L-methionine-dependent methyltransferases"/>
    <property type="match status" value="1"/>
</dbReference>